<dbReference type="AlphaFoldDB" id="A0A2S0WHS2"/>
<evidence type="ECO:0000313" key="2">
    <source>
        <dbReference type="Proteomes" id="UP000244384"/>
    </source>
</evidence>
<dbReference type="PANTHER" id="PTHR30385:SF4">
    <property type="entry name" value="RNA POLYMERASE SIGMA-E FACTOR"/>
    <property type="match status" value="1"/>
</dbReference>
<dbReference type="PANTHER" id="PTHR30385">
    <property type="entry name" value="SIGMA FACTOR F FLAGELLAR"/>
    <property type="match status" value="1"/>
</dbReference>
<dbReference type="InterPro" id="IPR014284">
    <property type="entry name" value="RNA_pol_sigma-70_dom"/>
</dbReference>
<dbReference type="Pfam" id="PF04545">
    <property type="entry name" value="Sigma70_r4"/>
    <property type="match status" value="1"/>
</dbReference>
<dbReference type="InterPro" id="IPR000943">
    <property type="entry name" value="RNA_pol_sigma70"/>
</dbReference>
<proteinExistence type="predicted"/>
<dbReference type="InterPro" id="IPR007627">
    <property type="entry name" value="RNA_pol_sigma70_r2"/>
</dbReference>
<dbReference type="PRINTS" id="PR00046">
    <property type="entry name" value="SIGMA70FCT"/>
</dbReference>
<dbReference type="Gene3D" id="1.20.120.1810">
    <property type="match status" value="1"/>
</dbReference>
<reference evidence="2" key="1">
    <citation type="submission" date="2018-01" db="EMBL/GenBank/DDBJ databases">
        <authorList>
            <person name="Li J."/>
        </authorList>
    </citation>
    <scope>NUCLEOTIDE SEQUENCE [LARGE SCALE GENOMIC DNA]</scope>
    <source>
        <strain evidence="2">592</strain>
    </source>
</reference>
<dbReference type="InterPro" id="IPR013324">
    <property type="entry name" value="RNA_pol_sigma_r3/r4-like"/>
</dbReference>
<dbReference type="InterPro" id="IPR013325">
    <property type="entry name" value="RNA_pol_sigma_r2"/>
</dbReference>
<evidence type="ECO:0000313" key="1">
    <source>
        <dbReference type="EMBL" id="AWB90881.1"/>
    </source>
</evidence>
<dbReference type="SUPFAM" id="SSF88946">
    <property type="entry name" value="Sigma2 domain of RNA polymerase sigma factors"/>
    <property type="match status" value="1"/>
</dbReference>
<dbReference type="InterPro" id="IPR036388">
    <property type="entry name" value="WH-like_DNA-bd_sf"/>
</dbReference>
<dbReference type="NCBIfam" id="TIGR02937">
    <property type="entry name" value="sigma70-ECF"/>
    <property type="match status" value="1"/>
</dbReference>
<dbReference type="SUPFAM" id="SSF88659">
    <property type="entry name" value="Sigma3 and sigma4 domains of RNA polymerase sigma factors"/>
    <property type="match status" value="2"/>
</dbReference>
<dbReference type="InterPro" id="IPR007630">
    <property type="entry name" value="RNA_pol_sigma70_r4"/>
</dbReference>
<gene>
    <name evidence="1" type="ORF">C3E78_00785</name>
</gene>
<dbReference type="Gene3D" id="1.10.10.10">
    <property type="entry name" value="Winged helix-like DNA-binding domain superfamily/Winged helix DNA-binding domain"/>
    <property type="match status" value="2"/>
</dbReference>
<accession>A0A5F2ERG5</accession>
<dbReference type="KEGG" id="aez:C3E78_00785"/>
<organism evidence="1 2">
    <name type="scientific">Aeromicrobium chenweiae</name>
    <dbReference type="NCBI Taxonomy" id="2079793"/>
    <lineage>
        <taxon>Bacteria</taxon>
        <taxon>Bacillati</taxon>
        <taxon>Actinomycetota</taxon>
        <taxon>Actinomycetes</taxon>
        <taxon>Propionibacteriales</taxon>
        <taxon>Nocardioidaceae</taxon>
        <taxon>Aeromicrobium</taxon>
    </lineage>
</organism>
<keyword evidence="2" id="KW-1185">Reference proteome</keyword>
<accession>A0A2S0WHS2</accession>
<dbReference type="Proteomes" id="UP000244384">
    <property type="component" value="Chromosome"/>
</dbReference>
<dbReference type="GO" id="GO:0006352">
    <property type="term" value="P:DNA-templated transcription initiation"/>
    <property type="evidence" value="ECO:0007669"/>
    <property type="project" value="InterPro"/>
</dbReference>
<name>A0A2S0WHS2_9ACTN</name>
<dbReference type="EMBL" id="CP026952">
    <property type="protein sequence ID" value="AWB90881.1"/>
    <property type="molecule type" value="Genomic_DNA"/>
</dbReference>
<dbReference type="GO" id="GO:0003700">
    <property type="term" value="F:DNA-binding transcription factor activity"/>
    <property type="evidence" value="ECO:0007669"/>
    <property type="project" value="InterPro"/>
</dbReference>
<dbReference type="Pfam" id="PF04542">
    <property type="entry name" value="Sigma70_r2"/>
    <property type="match status" value="1"/>
</dbReference>
<dbReference type="CDD" id="cd06171">
    <property type="entry name" value="Sigma70_r4"/>
    <property type="match status" value="1"/>
</dbReference>
<protein>
    <submittedName>
        <fullName evidence="1">Uncharacterized protein</fullName>
    </submittedName>
</protein>
<sequence length="287" mass="31248">MVWWSVEQLAVHGSRPLGVIVNSAPVTSISTSTSSGPAHEQADDTAALIEAAASAGPAERAALEDEVVRRHLGLARHLAGRYAGRGIDREDLVQVANFALVKSIRGFRHDRGEFVPFATVTILGEIKKHFRDHGWGVRPPRRIQQLQADISAASERIFHAEGHAPDATQIAAELGADLADVNEAMAARGCFSPTSLDQPVRDGGQPLGETLRWDESAFSFIDDWVTVGPLCRDLAEDERELIRLRFVEDKTQQEIADLVGVSQMQVSRRLAKLLDQLRAKAAVADVA</sequence>